<dbReference type="EMBL" id="SRXV01000002">
    <property type="protein sequence ID" value="TGY93404.1"/>
    <property type="molecule type" value="Genomic_DNA"/>
</dbReference>
<gene>
    <name evidence="2" type="ORF">E5162_09660</name>
</gene>
<comment type="caution">
    <text evidence="2">The sequence shown here is derived from an EMBL/GenBank/DDBJ whole genome shotgun (WGS) entry which is preliminary data.</text>
</comment>
<dbReference type="PROSITE" id="PS51257">
    <property type="entry name" value="PROKAR_LIPOPROTEIN"/>
    <property type="match status" value="1"/>
</dbReference>
<organism evidence="2 3">
    <name type="scientific">Marinicauda pacifica</name>
    <dbReference type="NCBI Taxonomy" id="1133559"/>
    <lineage>
        <taxon>Bacteria</taxon>
        <taxon>Pseudomonadati</taxon>
        <taxon>Pseudomonadota</taxon>
        <taxon>Alphaproteobacteria</taxon>
        <taxon>Maricaulales</taxon>
        <taxon>Maricaulaceae</taxon>
        <taxon>Marinicauda</taxon>
    </lineage>
</organism>
<keyword evidence="3" id="KW-1185">Reference proteome</keyword>
<reference evidence="2 3" key="1">
    <citation type="journal article" date="2013" name="Int. J. Syst. Evol. Microbiol.">
        <title>Marinicauda pacifica gen. nov., sp. nov., a prosthecate alphaproteobacterium of the family Hyphomonadaceae isolated from deep seawater.</title>
        <authorList>
            <person name="Zhang X.Y."/>
            <person name="Li G.W."/>
            <person name="Wang C.S."/>
            <person name="Zhang Y.J."/>
            <person name="Xu X.W."/>
            <person name="Li H."/>
            <person name="Liu A."/>
            <person name="Liu C."/>
            <person name="Xie B.B."/>
            <person name="Qin Q.L."/>
            <person name="Xu Z."/>
            <person name="Chen X.L."/>
            <person name="Zhou B.C."/>
            <person name="Zhang Y.Z."/>
        </authorList>
    </citation>
    <scope>NUCLEOTIDE SEQUENCE [LARGE SCALE GENOMIC DNA]</scope>
    <source>
        <strain evidence="2 3">P-1 km-3</strain>
    </source>
</reference>
<keyword evidence="1" id="KW-0732">Signal</keyword>
<dbReference type="NCBIfam" id="NF047637">
    <property type="entry name" value="lipo_CC0125"/>
    <property type="match status" value="1"/>
</dbReference>
<name>A0A4S2HBU1_9PROT</name>
<evidence type="ECO:0000313" key="3">
    <source>
        <dbReference type="Proteomes" id="UP000305451"/>
    </source>
</evidence>
<feature type="signal peptide" evidence="1">
    <location>
        <begin position="1"/>
        <end position="26"/>
    </location>
</feature>
<dbReference type="OrthoDB" id="7172943at2"/>
<protein>
    <recommendedName>
        <fullName evidence="4">DUF4136 domain-containing protein</fullName>
    </recommendedName>
</protein>
<evidence type="ECO:0000256" key="1">
    <source>
        <dbReference type="SAM" id="SignalP"/>
    </source>
</evidence>
<feature type="chain" id="PRO_5020432181" description="DUF4136 domain-containing protein" evidence="1">
    <location>
        <begin position="27"/>
        <end position="171"/>
    </location>
</feature>
<dbReference type="Proteomes" id="UP000305451">
    <property type="component" value="Unassembled WGS sequence"/>
</dbReference>
<evidence type="ECO:0008006" key="4">
    <source>
        <dbReference type="Google" id="ProtNLM"/>
    </source>
</evidence>
<evidence type="ECO:0000313" key="2">
    <source>
        <dbReference type="EMBL" id="TGY93404.1"/>
    </source>
</evidence>
<sequence length="171" mass="19299">MKRLAIAMTGAALLLGACAQSTPYQAADGSRYGYDEQQIESDRFLVTFTGNSLTDRRTVETFLLYRAAELTLERGYDHFTVVRRDTEEDTRLVGSGGYDAFHVRYRYYHPAYGWYGWRDPFWNDATMREVNRYEAIGEIVMGRGPAPADPDAFDASEVVANLGDAVRMPEG</sequence>
<accession>A0A4S2HBU1</accession>
<dbReference type="AlphaFoldDB" id="A0A4S2HBU1"/>
<proteinExistence type="predicted"/>